<dbReference type="RefSeq" id="WP_012608322.1">
    <property type="nucleotide sequence ID" value="NC_011766.1"/>
</dbReference>
<dbReference type="SUPFAM" id="SSF52833">
    <property type="entry name" value="Thioredoxin-like"/>
    <property type="match status" value="1"/>
</dbReference>
<feature type="region of interest" description="Disordered" evidence="2">
    <location>
        <begin position="31"/>
        <end position="53"/>
    </location>
</feature>
<name>B8D4F0_DESA1</name>
<dbReference type="STRING" id="490899.DKAM_0655"/>
<dbReference type="HOGENOM" id="CLU_082677_0_0_2"/>
<dbReference type="AlphaFoldDB" id="B8D4F0"/>
<dbReference type="PANTHER" id="PTHR37170:SF1">
    <property type="entry name" value="GLUTAREDOXIN-LIKE PROTEIN"/>
    <property type="match status" value="1"/>
</dbReference>
<dbReference type="Gene3D" id="3.40.30.10">
    <property type="entry name" value="Glutaredoxin"/>
    <property type="match status" value="2"/>
</dbReference>
<dbReference type="eggNOG" id="arCOG01218">
    <property type="taxonomic scope" value="Archaea"/>
</dbReference>
<evidence type="ECO:0000313" key="5">
    <source>
        <dbReference type="Proteomes" id="UP000006903"/>
    </source>
</evidence>
<dbReference type="Pfam" id="PF13192">
    <property type="entry name" value="Thioredoxin_3"/>
    <property type="match status" value="1"/>
</dbReference>
<dbReference type="EMBL" id="CP001140">
    <property type="protein sequence ID" value="ACL10981.1"/>
    <property type="molecule type" value="Genomic_DNA"/>
</dbReference>
<evidence type="ECO:0000256" key="1">
    <source>
        <dbReference type="ARBA" id="ARBA00007787"/>
    </source>
</evidence>
<protein>
    <submittedName>
        <fullName evidence="4">Glutaredoxin-like protein</fullName>
    </submittedName>
</protein>
<comment type="similarity">
    <text evidence="1">Belongs to the glutaredoxin family.</text>
</comment>
<dbReference type="PANTHER" id="PTHR37170">
    <property type="entry name" value="GLUTAREDOXIN-RELATED"/>
    <property type="match status" value="1"/>
</dbReference>
<dbReference type="InterPro" id="IPR012336">
    <property type="entry name" value="Thioredoxin-like_fold"/>
</dbReference>
<proteinExistence type="inferred from homology"/>
<dbReference type="PROSITE" id="PS51354">
    <property type="entry name" value="GLUTAREDOXIN_2"/>
    <property type="match status" value="1"/>
</dbReference>
<feature type="domain" description="Thioredoxin-like fold" evidence="3">
    <location>
        <begin position="147"/>
        <end position="203"/>
    </location>
</feature>
<reference evidence="4 5" key="1">
    <citation type="journal article" date="2009" name="J. Bacteriol.">
        <title>Complete genome sequence of the anaerobic, protein-degrading hyperthermophilic crenarchaeon Desulfurococcus kamchatkensis.</title>
        <authorList>
            <person name="Ravin N.V."/>
            <person name="Mardanov A.V."/>
            <person name="Beletsky A.V."/>
            <person name="Kublanov I.V."/>
            <person name="Kolganova T.V."/>
            <person name="Lebedinsky A.V."/>
            <person name="Chernyh N.A."/>
            <person name="Bonch-Osmolovskaya E.A."/>
            <person name="Skryabin K.G."/>
        </authorList>
    </citation>
    <scope>NUCLEOTIDE SEQUENCE [LARGE SCALE GENOMIC DNA]</scope>
    <source>
        <strain evidence="5">DSM 18924 / JCM 16383 / VKM B-2413 / 1221n</strain>
    </source>
</reference>
<dbReference type="Proteomes" id="UP000006903">
    <property type="component" value="Chromosome"/>
</dbReference>
<accession>B8D4F0</accession>
<dbReference type="KEGG" id="dka:DKAM_0655"/>
<evidence type="ECO:0000313" key="4">
    <source>
        <dbReference type="EMBL" id="ACL10981.1"/>
    </source>
</evidence>
<sequence>MGGLFDPDTESELRKIFQAFPRELNDILVVSSSGGGHEHHEDEEEHHHHHGDCPTCDEAKVLAEEIMRISGGKIRFTILNPENFSGLRPRYIPAFIYDTPKRNIRYYGLPSGQEFAPFIFIHDYISNGVKLSKSVIEEIESIDTPLHVKIFVTPECPYCPLVVDFFNQAGIVNQNIVVETIEALEHPIEADSYGVQYVPFVTITKLSDYEKYGAKPVEVIPGYLPPEENAKILVKAGNKLRRINS</sequence>
<evidence type="ECO:0000259" key="3">
    <source>
        <dbReference type="Pfam" id="PF13192"/>
    </source>
</evidence>
<dbReference type="InterPro" id="IPR036249">
    <property type="entry name" value="Thioredoxin-like_sf"/>
</dbReference>
<dbReference type="GeneID" id="7170842"/>
<gene>
    <name evidence="4" type="ordered locus">DKAM_0655</name>
</gene>
<organism evidence="4 5">
    <name type="scientific">Desulfurococcus amylolyticus (strain DSM 18924 / JCM 16383 / VKM B-2413 / 1221n)</name>
    <name type="common">Desulfurococcus kamchatkensis</name>
    <dbReference type="NCBI Taxonomy" id="490899"/>
    <lineage>
        <taxon>Archaea</taxon>
        <taxon>Thermoproteota</taxon>
        <taxon>Thermoprotei</taxon>
        <taxon>Desulfurococcales</taxon>
        <taxon>Desulfurococcaceae</taxon>
        <taxon>Desulfurococcus</taxon>
    </lineage>
</organism>
<evidence type="ECO:0000256" key="2">
    <source>
        <dbReference type="SAM" id="MobiDB-lite"/>
    </source>
</evidence>